<dbReference type="EMBL" id="KN832881">
    <property type="protein sequence ID" value="KIM98164.1"/>
    <property type="molecule type" value="Genomic_DNA"/>
</dbReference>
<dbReference type="HOGENOM" id="CLU_597287_0_0_1"/>
<name>A0A0C3H4A3_OIDMZ</name>
<organism evidence="2 3">
    <name type="scientific">Oidiodendron maius (strain Zn)</name>
    <dbReference type="NCBI Taxonomy" id="913774"/>
    <lineage>
        <taxon>Eukaryota</taxon>
        <taxon>Fungi</taxon>
        <taxon>Dikarya</taxon>
        <taxon>Ascomycota</taxon>
        <taxon>Pezizomycotina</taxon>
        <taxon>Leotiomycetes</taxon>
        <taxon>Leotiomycetes incertae sedis</taxon>
        <taxon>Myxotrichaceae</taxon>
        <taxon>Oidiodendron</taxon>
    </lineage>
</organism>
<reference evidence="2 3" key="1">
    <citation type="submission" date="2014-04" db="EMBL/GenBank/DDBJ databases">
        <authorList>
            <consortium name="DOE Joint Genome Institute"/>
            <person name="Kuo A."/>
            <person name="Martino E."/>
            <person name="Perotto S."/>
            <person name="Kohler A."/>
            <person name="Nagy L.G."/>
            <person name="Floudas D."/>
            <person name="Copeland A."/>
            <person name="Barry K.W."/>
            <person name="Cichocki N."/>
            <person name="Veneault-Fourrey C."/>
            <person name="LaButti K."/>
            <person name="Lindquist E.A."/>
            <person name="Lipzen A."/>
            <person name="Lundell T."/>
            <person name="Morin E."/>
            <person name="Murat C."/>
            <person name="Sun H."/>
            <person name="Tunlid A."/>
            <person name="Henrissat B."/>
            <person name="Grigoriev I.V."/>
            <person name="Hibbett D.S."/>
            <person name="Martin F."/>
            <person name="Nordberg H.P."/>
            <person name="Cantor M.N."/>
            <person name="Hua S.X."/>
        </authorList>
    </citation>
    <scope>NUCLEOTIDE SEQUENCE [LARGE SCALE GENOMIC DNA]</scope>
    <source>
        <strain evidence="2 3">Zn</strain>
    </source>
</reference>
<feature type="compositionally biased region" description="Polar residues" evidence="1">
    <location>
        <begin position="431"/>
        <end position="448"/>
    </location>
</feature>
<gene>
    <name evidence="2" type="ORF">OIDMADRAFT_32062</name>
</gene>
<feature type="region of interest" description="Disordered" evidence="1">
    <location>
        <begin position="422"/>
        <end position="458"/>
    </location>
</feature>
<accession>A0A0C3H4A3</accession>
<evidence type="ECO:0000313" key="3">
    <source>
        <dbReference type="Proteomes" id="UP000054321"/>
    </source>
</evidence>
<dbReference type="AlphaFoldDB" id="A0A0C3H4A3"/>
<dbReference type="InParanoid" id="A0A0C3H4A3"/>
<dbReference type="Proteomes" id="UP000054321">
    <property type="component" value="Unassembled WGS sequence"/>
</dbReference>
<reference evidence="3" key="2">
    <citation type="submission" date="2015-01" db="EMBL/GenBank/DDBJ databases">
        <title>Evolutionary Origins and Diversification of the Mycorrhizal Mutualists.</title>
        <authorList>
            <consortium name="DOE Joint Genome Institute"/>
            <consortium name="Mycorrhizal Genomics Consortium"/>
            <person name="Kohler A."/>
            <person name="Kuo A."/>
            <person name="Nagy L.G."/>
            <person name="Floudas D."/>
            <person name="Copeland A."/>
            <person name="Barry K.W."/>
            <person name="Cichocki N."/>
            <person name="Veneault-Fourrey C."/>
            <person name="LaButti K."/>
            <person name="Lindquist E.A."/>
            <person name="Lipzen A."/>
            <person name="Lundell T."/>
            <person name="Morin E."/>
            <person name="Murat C."/>
            <person name="Riley R."/>
            <person name="Ohm R."/>
            <person name="Sun H."/>
            <person name="Tunlid A."/>
            <person name="Henrissat B."/>
            <person name="Grigoriev I.V."/>
            <person name="Hibbett D.S."/>
            <person name="Martin F."/>
        </authorList>
    </citation>
    <scope>NUCLEOTIDE SEQUENCE [LARGE SCALE GENOMIC DNA]</scope>
    <source>
        <strain evidence="3">Zn</strain>
    </source>
</reference>
<evidence type="ECO:0000256" key="1">
    <source>
        <dbReference type="SAM" id="MobiDB-lite"/>
    </source>
</evidence>
<evidence type="ECO:0000313" key="2">
    <source>
        <dbReference type="EMBL" id="KIM98164.1"/>
    </source>
</evidence>
<proteinExistence type="predicted"/>
<sequence length="458" mass="51255">MIRRLLQGAAKRSSSRHHVIQIRHERRRFGLHQKIRQPGLSRECLERKLDNVGHPRDGAIPKNRAARQAQSTLPGNEYAYDRATITKTMKLPALEEVPSALKSCYRDGVLSYPRHLRTHFWVQRHVKAENYSDGQSHPSLKFRHRLAFNAEEYPEVIALGKGDSKVRLLQKIYLELDINPGRIDIPGLIEINEPSRNEFEHQRDQTFAFDTVHNFCAKHGLVPVIKVFEERNPLNPRSDPTHFTLQVQLPEHQISVAVRASVEDRHLQEEVAFIHFNKELQESGLLQISELSQAMITSPSLSLTNAEGFVRFSRPGADISLAQKRRDRYKRVQIRLDGVASGTGCSVSTKHATQAAWLVTAVNIAKASPNLLGRFFDSPGAGLIAIASSPTAPIQPETVEDDFIKDDTIEDDPGAFCGIEYESIENDSAEDTATSENGPAASTSTGPLKSTWVRATET</sequence>
<keyword evidence="3" id="KW-1185">Reference proteome</keyword>
<protein>
    <submittedName>
        <fullName evidence="2">Uncharacterized protein</fullName>
    </submittedName>
</protein>